<feature type="compositionally biased region" description="Basic and acidic residues" evidence="5">
    <location>
        <begin position="12"/>
        <end position="28"/>
    </location>
</feature>
<keyword evidence="4" id="KW-0949">S-adenosyl-L-methionine</keyword>
<dbReference type="Gene3D" id="3.30.2110.10">
    <property type="entry name" value="CbiD-like"/>
    <property type="match status" value="1"/>
</dbReference>
<dbReference type="GO" id="GO:0032259">
    <property type="term" value="P:methylation"/>
    <property type="evidence" value="ECO:0007669"/>
    <property type="project" value="UniProtKB-KW"/>
</dbReference>
<evidence type="ECO:0000256" key="3">
    <source>
        <dbReference type="ARBA" id="ARBA00022679"/>
    </source>
</evidence>
<dbReference type="HAMAP" id="MF_00787">
    <property type="entry name" value="CbiD"/>
    <property type="match status" value="1"/>
</dbReference>
<dbReference type="InterPro" id="IPR036074">
    <property type="entry name" value="CbiD_sf"/>
</dbReference>
<keyword evidence="7" id="KW-1185">Reference proteome</keyword>
<feature type="compositionally biased region" description="Polar residues" evidence="5">
    <location>
        <begin position="1"/>
        <end position="11"/>
    </location>
</feature>
<dbReference type="EMBL" id="CASHTH010000998">
    <property type="protein sequence ID" value="CAI8009912.1"/>
    <property type="molecule type" value="Genomic_DNA"/>
</dbReference>
<comment type="caution">
    <text evidence="6">The sequence shown here is derived from an EMBL/GenBank/DDBJ whole genome shotgun (WGS) entry which is preliminary data.</text>
</comment>
<sequence>MNEPEQITNESARPESDYSRPTKRDPKGMRTGYTTGTTAAAAAKAAVILMLSGKAPDEVSVPLPGGQGRAAFEVHRSWPMEPAEGVRCSAIKDGGDDPDVTHGAEIIVGVWRLPDGNKGLQITGGPGVGTVTRPGTGIEVGDVAVTRVPRRMMADAVAEGLVECGWPAETGVRARISVPGGEEIAKQTTNARLGVLNGISILGSTGVVQPFSTAAWRASVHLAIDVAYANGLDHLVLSTGTRSEEYTRQLLDLPDMAYIEAGIFSGPSMKRCVNKGIKRVAHVGMVGKFSKMAMGYFVTHVAGNQVDTGFLAGLAGQCGASADLQAEMADAASGRHFQELAQEHDVMGVFPLMCQMVCSEAQKYLGQDPDTDESDAIIVDALCFDFEGNLLGSASTSPDGIPMRSASAAVADGQG</sequence>
<keyword evidence="2" id="KW-0489">Methyltransferase</keyword>
<evidence type="ECO:0000256" key="1">
    <source>
        <dbReference type="ARBA" id="ARBA00022573"/>
    </source>
</evidence>
<name>A0AA35WE04_GEOBA</name>
<organism evidence="6 7">
    <name type="scientific">Geodia barretti</name>
    <name type="common">Barrett's horny sponge</name>
    <dbReference type="NCBI Taxonomy" id="519541"/>
    <lineage>
        <taxon>Eukaryota</taxon>
        <taxon>Metazoa</taxon>
        <taxon>Porifera</taxon>
        <taxon>Demospongiae</taxon>
        <taxon>Heteroscleromorpha</taxon>
        <taxon>Tetractinellida</taxon>
        <taxon>Astrophorina</taxon>
        <taxon>Geodiidae</taxon>
        <taxon>Geodia</taxon>
    </lineage>
</organism>
<dbReference type="InterPro" id="IPR002748">
    <property type="entry name" value="CbiD"/>
</dbReference>
<keyword evidence="3" id="KW-0808">Transferase</keyword>
<evidence type="ECO:0000313" key="7">
    <source>
        <dbReference type="Proteomes" id="UP001174909"/>
    </source>
</evidence>
<dbReference type="NCBIfam" id="TIGR00312">
    <property type="entry name" value="cbiD"/>
    <property type="match status" value="1"/>
</dbReference>
<dbReference type="SUPFAM" id="SSF111342">
    <property type="entry name" value="CbiD-like"/>
    <property type="match status" value="1"/>
</dbReference>
<evidence type="ECO:0000256" key="5">
    <source>
        <dbReference type="SAM" id="MobiDB-lite"/>
    </source>
</evidence>
<dbReference type="Proteomes" id="UP001174909">
    <property type="component" value="Unassembled WGS sequence"/>
</dbReference>
<dbReference type="PIRSF" id="PIRSF026782">
    <property type="entry name" value="CbiD"/>
    <property type="match status" value="1"/>
</dbReference>
<evidence type="ECO:0000313" key="6">
    <source>
        <dbReference type="EMBL" id="CAI8009912.1"/>
    </source>
</evidence>
<protein>
    <submittedName>
        <fullName evidence="6">Cobalt-precorrin-5B C(1)-methyltransferase</fullName>
    </submittedName>
</protein>
<proteinExistence type="inferred from homology"/>
<dbReference type="GO" id="GO:0008168">
    <property type="term" value="F:methyltransferase activity"/>
    <property type="evidence" value="ECO:0007669"/>
    <property type="project" value="UniProtKB-KW"/>
</dbReference>
<dbReference type="PANTHER" id="PTHR35863:SF1">
    <property type="entry name" value="COBALT-PRECORRIN-5B C(1)-METHYLTRANSFERASE"/>
    <property type="match status" value="1"/>
</dbReference>
<evidence type="ECO:0000256" key="4">
    <source>
        <dbReference type="ARBA" id="ARBA00022691"/>
    </source>
</evidence>
<gene>
    <name evidence="6" type="ORF">GBAR_LOCUS6599</name>
</gene>
<dbReference type="Pfam" id="PF01888">
    <property type="entry name" value="CbiD"/>
    <property type="match status" value="1"/>
</dbReference>
<feature type="region of interest" description="Disordered" evidence="5">
    <location>
        <begin position="1"/>
        <end position="35"/>
    </location>
</feature>
<accession>A0AA35WE04</accession>
<evidence type="ECO:0000256" key="2">
    <source>
        <dbReference type="ARBA" id="ARBA00022603"/>
    </source>
</evidence>
<reference evidence="6" key="1">
    <citation type="submission" date="2023-03" db="EMBL/GenBank/DDBJ databases">
        <authorList>
            <person name="Steffen K."/>
            <person name="Cardenas P."/>
        </authorList>
    </citation>
    <scope>NUCLEOTIDE SEQUENCE</scope>
</reference>
<dbReference type="PANTHER" id="PTHR35863">
    <property type="entry name" value="COBALT-PRECORRIN-5B C(1)-METHYLTRANSFERASE"/>
    <property type="match status" value="1"/>
</dbReference>
<keyword evidence="1" id="KW-0169">Cobalamin biosynthesis</keyword>
<dbReference type="AlphaFoldDB" id="A0AA35WE04"/>
<dbReference type="NCBIfam" id="NF000849">
    <property type="entry name" value="PRK00075.1-1"/>
    <property type="match status" value="1"/>
</dbReference>